<keyword evidence="5" id="KW-1185">Reference proteome</keyword>
<sequence>MENRKKILKIITLGDYNVGKTSMINSFLGNKTHSYCYPQFFFVKELNIENECVILQIWDNVSQERFDCLGTSYYRGYDCCVLCFDVNKEESFKNLDKWINEIRINCGENEKAPIILVGTKNDIEKTGKSISKERIEKWCKDNEDKLNLDKIFYFETSTKISNNITESFNAAAKLAYDHYIINNIKISTSEIKTIELQDQTEKPICCY</sequence>
<evidence type="ECO:0000256" key="3">
    <source>
        <dbReference type="ARBA" id="ARBA00023134"/>
    </source>
</evidence>
<name>A0AAN7UEE9_9MYCE</name>
<evidence type="ECO:0000313" key="4">
    <source>
        <dbReference type="EMBL" id="KAK5579813.1"/>
    </source>
</evidence>
<dbReference type="InterPro" id="IPR005225">
    <property type="entry name" value="Small_GTP-bd"/>
</dbReference>
<dbReference type="GO" id="GO:0003924">
    <property type="term" value="F:GTPase activity"/>
    <property type="evidence" value="ECO:0007669"/>
    <property type="project" value="InterPro"/>
</dbReference>
<dbReference type="PANTHER" id="PTHR47981:SF20">
    <property type="entry name" value="RAS-RELATED PROTEIN RAB-7A"/>
    <property type="match status" value="1"/>
</dbReference>
<evidence type="ECO:0000313" key="5">
    <source>
        <dbReference type="Proteomes" id="UP001344447"/>
    </source>
</evidence>
<dbReference type="PROSITE" id="PS51420">
    <property type="entry name" value="RHO"/>
    <property type="match status" value="1"/>
</dbReference>
<dbReference type="InterPro" id="IPR027417">
    <property type="entry name" value="P-loop_NTPase"/>
</dbReference>
<dbReference type="NCBIfam" id="TIGR00231">
    <property type="entry name" value="small_GTP"/>
    <property type="match status" value="1"/>
</dbReference>
<dbReference type="EMBL" id="JAVFKY010000003">
    <property type="protein sequence ID" value="KAK5579813.1"/>
    <property type="molecule type" value="Genomic_DNA"/>
</dbReference>
<dbReference type="SMART" id="SM00175">
    <property type="entry name" value="RAB"/>
    <property type="match status" value="1"/>
</dbReference>
<evidence type="ECO:0000256" key="1">
    <source>
        <dbReference type="ARBA" id="ARBA00006270"/>
    </source>
</evidence>
<dbReference type="GO" id="GO:0005764">
    <property type="term" value="C:lysosome"/>
    <property type="evidence" value="ECO:0007669"/>
    <property type="project" value="TreeGrafter"/>
</dbReference>
<dbReference type="PANTHER" id="PTHR47981">
    <property type="entry name" value="RAB FAMILY"/>
    <property type="match status" value="1"/>
</dbReference>
<organism evidence="4 5">
    <name type="scientific">Dictyostelium firmibasis</name>
    <dbReference type="NCBI Taxonomy" id="79012"/>
    <lineage>
        <taxon>Eukaryota</taxon>
        <taxon>Amoebozoa</taxon>
        <taxon>Evosea</taxon>
        <taxon>Eumycetozoa</taxon>
        <taxon>Dictyostelia</taxon>
        <taxon>Dictyosteliales</taxon>
        <taxon>Dictyosteliaceae</taxon>
        <taxon>Dictyostelium</taxon>
    </lineage>
</organism>
<proteinExistence type="inferred from homology"/>
<dbReference type="GO" id="GO:0090385">
    <property type="term" value="P:phagosome-lysosome fusion"/>
    <property type="evidence" value="ECO:0007669"/>
    <property type="project" value="TreeGrafter"/>
</dbReference>
<comment type="similarity">
    <text evidence="1">Belongs to the small GTPase superfamily. Rab family.</text>
</comment>
<dbReference type="GO" id="GO:0005770">
    <property type="term" value="C:late endosome"/>
    <property type="evidence" value="ECO:0007669"/>
    <property type="project" value="TreeGrafter"/>
</dbReference>
<dbReference type="GO" id="GO:0045335">
    <property type="term" value="C:phagocytic vesicle"/>
    <property type="evidence" value="ECO:0007669"/>
    <property type="project" value="TreeGrafter"/>
</dbReference>
<dbReference type="Proteomes" id="UP001344447">
    <property type="component" value="Unassembled WGS sequence"/>
</dbReference>
<protein>
    <submittedName>
        <fullName evidence="4">Uncharacterized protein</fullName>
    </submittedName>
</protein>
<dbReference type="InterPro" id="IPR001806">
    <property type="entry name" value="Small_GTPase"/>
</dbReference>
<dbReference type="PROSITE" id="PS51419">
    <property type="entry name" value="RAB"/>
    <property type="match status" value="1"/>
</dbReference>
<reference evidence="4 5" key="1">
    <citation type="submission" date="2023-11" db="EMBL/GenBank/DDBJ databases">
        <title>Dfirmibasis_genome.</title>
        <authorList>
            <person name="Edelbroek B."/>
            <person name="Kjellin J."/>
            <person name="Jerlstrom-Hultqvist J."/>
            <person name="Soderbom F."/>
        </authorList>
    </citation>
    <scope>NUCLEOTIDE SEQUENCE [LARGE SCALE GENOMIC DNA]</scope>
    <source>
        <strain evidence="4 5">TNS-C-14</strain>
    </source>
</reference>
<keyword evidence="2" id="KW-0547">Nucleotide-binding</keyword>
<dbReference type="AlphaFoldDB" id="A0AAN7UEE9"/>
<dbReference type="FunFam" id="3.40.50.300:FF:001447">
    <property type="entry name" value="Ras-related protein Rab-1B"/>
    <property type="match status" value="1"/>
</dbReference>
<dbReference type="Gene3D" id="3.40.50.300">
    <property type="entry name" value="P-loop containing nucleotide triphosphate hydrolases"/>
    <property type="match status" value="1"/>
</dbReference>
<evidence type="ECO:0000256" key="2">
    <source>
        <dbReference type="ARBA" id="ARBA00022741"/>
    </source>
</evidence>
<dbReference type="SMART" id="SM00174">
    <property type="entry name" value="RHO"/>
    <property type="match status" value="1"/>
</dbReference>
<gene>
    <name evidence="4" type="ORF">RB653_009500</name>
</gene>
<dbReference type="SUPFAM" id="SSF52540">
    <property type="entry name" value="P-loop containing nucleoside triphosphate hydrolases"/>
    <property type="match status" value="1"/>
</dbReference>
<comment type="caution">
    <text evidence="4">The sequence shown here is derived from an EMBL/GenBank/DDBJ whole genome shotgun (WGS) entry which is preliminary data.</text>
</comment>
<accession>A0AAN7UEE9</accession>
<dbReference type="GO" id="GO:0005525">
    <property type="term" value="F:GTP binding"/>
    <property type="evidence" value="ECO:0007669"/>
    <property type="project" value="UniProtKB-KW"/>
</dbReference>
<dbReference type="PROSITE" id="PS51421">
    <property type="entry name" value="RAS"/>
    <property type="match status" value="1"/>
</dbReference>
<dbReference type="Pfam" id="PF00071">
    <property type="entry name" value="Ras"/>
    <property type="match status" value="1"/>
</dbReference>
<keyword evidence="3" id="KW-0342">GTP-binding</keyword>
<dbReference type="PRINTS" id="PR00449">
    <property type="entry name" value="RASTRNSFRMNG"/>
</dbReference>
<dbReference type="SMART" id="SM00173">
    <property type="entry name" value="RAS"/>
    <property type="match status" value="1"/>
</dbReference>